<dbReference type="SUPFAM" id="SSF50249">
    <property type="entry name" value="Nucleic acid-binding proteins"/>
    <property type="match status" value="1"/>
</dbReference>
<dbReference type="RefSeq" id="WP_091350092.1">
    <property type="nucleotide sequence ID" value="NZ_FOIF01000015.1"/>
</dbReference>
<accession>A0A1I0A0I8</accession>
<name>A0A1I0A0I8_9FIRM</name>
<dbReference type="InterPro" id="IPR002878">
    <property type="entry name" value="ChsH2_C"/>
</dbReference>
<sequence>MSNKGRLYTYTIVNVPTEKFKGQTPYLIGIVEEGENRVLSKIEGYEEGKNINIGDEVDFVYFDEYGNKVYKLV</sequence>
<dbReference type="OrthoDB" id="1956257at2"/>
<dbReference type="STRING" id="1120990.SAMN03080614_101531"/>
<proteinExistence type="predicted"/>
<feature type="domain" description="ChsH2 C-terminal OB-fold" evidence="1">
    <location>
        <begin position="1"/>
        <end position="60"/>
    </location>
</feature>
<evidence type="ECO:0000313" key="3">
    <source>
        <dbReference type="Proteomes" id="UP000243819"/>
    </source>
</evidence>
<organism evidence="2 3">
    <name type="scientific">Anaerobranca gottschalkii DSM 13577</name>
    <dbReference type="NCBI Taxonomy" id="1120990"/>
    <lineage>
        <taxon>Bacteria</taxon>
        <taxon>Bacillati</taxon>
        <taxon>Bacillota</taxon>
        <taxon>Clostridia</taxon>
        <taxon>Eubacteriales</taxon>
        <taxon>Proteinivoracaceae</taxon>
        <taxon>Anaerobranca</taxon>
    </lineage>
</organism>
<keyword evidence="3" id="KW-1185">Reference proteome</keyword>
<gene>
    <name evidence="2" type="ORF">SAMN03080614_101531</name>
</gene>
<reference evidence="3" key="1">
    <citation type="submission" date="2016-10" db="EMBL/GenBank/DDBJ databases">
        <authorList>
            <person name="Varghese N."/>
            <person name="Submissions S."/>
        </authorList>
    </citation>
    <scope>NUCLEOTIDE SEQUENCE [LARGE SCALE GENOMIC DNA]</scope>
    <source>
        <strain evidence="3">DSM 13577</strain>
    </source>
</reference>
<dbReference type="Pfam" id="PF01796">
    <property type="entry name" value="OB_ChsH2_C"/>
    <property type="match status" value="1"/>
</dbReference>
<dbReference type="InterPro" id="IPR012340">
    <property type="entry name" value="NA-bd_OB-fold"/>
</dbReference>
<dbReference type="EMBL" id="FOIF01000015">
    <property type="protein sequence ID" value="SES87456.1"/>
    <property type="molecule type" value="Genomic_DNA"/>
</dbReference>
<dbReference type="AlphaFoldDB" id="A0A1I0A0I8"/>
<evidence type="ECO:0000313" key="2">
    <source>
        <dbReference type="EMBL" id="SES87456.1"/>
    </source>
</evidence>
<dbReference type="Proteomes" id="UP000243819">
    <property type="component" value="Unassembled WGS sequence"/>
</dbReference>
<evidence type="ECO:0000259" key="1">
    <source>
        <dbReference type="Pfam" id="PF01796"/>
    </source>
</evidence>
<protein>
    <submittedName>
        <fullName evidence="2">DUF35 OB-fold domain-containing protein, acyl-CoA-associated</fullName>
    </submittedName>
</protein>